<keyword evidence="2" id="KW-1003">Cell membrane</keyword>
<keyword evidence="3 6" id="KW-0812">Transmembrane</keyword>
<evidence type="ECO:0000256" key="6">
    <source>
        <dbReference type="SAM" id="Phobius"/>
    </source>
</evidence>
<feature type="transmembrane region" description="Helical" evidence="6">
    <location>
        <begin position="12"/>
        <end position="33"/>
    </location>
</feature>
<evidence type="ECO:0000313" key="8">
    <source>
        <dbReference type="Proteomes" id="UP000286773"/>
    </source>
</evidence>
<dbReference type="PANTHER" id="PTHR30250:SF11">
    <property type="entry name" value="O-ANTIGEN TRANSPORTER-RELATED"/>
    <property type="match status" value="1"/>
</dbReference>
<dbReference type="PANTHER" id="PTHR30250">
    <property type="entry name" value="PST FAMILY PREDICTED COLANIC ACID TRANSPORTER"/>
    <property type="match status" value="1"/>
</dbReference>
<name>A0A430AZB6_9ENTE</name>
<evidence type="ECO:0000256" key="5">
    <source>
        <dbReference type="ARBA" id="ARBA00023136"/>
    </source>
</evidence>
<evidence type="ECO:0000256" key="1">
    <source>
        <dbReference type="ARBA" id="ARBA00004651"/>
    </source>
</evidence>
<dbReference type="EMBL" id="NGKC01000003">
    <property type="protein sequence ID" value="RSU13374.1"/>
    <property type="molecule type" value="Genomic_DNA"/>
</dbReference>
<dbReference type="AlphaFoldDB" id="A0A430AZB6"/>
<feature type="transmembrane region" description="Helical" evidence="6">
    <location>
        <begin position="78"/>
        <end position="101"/>
    </location>
</feature>
<accession>A0A430AZB6</accession>
<feature type="transmembrane region" description="Helical" evidence="6">
    <location>
        <begin position="107"/>
        <end position="125"/>
    </location>
</feature>
<comment type="subcellular location">
    <subcellularLocation>
        <location evidence="1">Cell membrane</location>
        <topology evidence="1">Multi-pass membrane protein</topology>
    </subcellularLocation>
</comment>
<dbReference type="RefSeq" id="WP_126812676.1">
    <property type="nucleotide sequence ID" value="NZ_NGKC01000003.1"/>
</dbReference>
<sequence length="400" mass="45224">MNIFFKKFGDYISNIMAFGMYIFIQQIILVPMLSGSLTESEFSKIILFMTVLNIVSIVIGTELGNTRILEDNNVSKDSIYNVLIIKIFSVSLPLSIFLYLFIYSDSLQFLLALLTCFLCSFKQYLSSYFRLENKFKYILYGNFFYGVGVILGVLLFIISGNPIFSFLIGELVTVIYLIFISQKEKIWNINLRDSGDIKEKKIVYTSYLNLAMVSLLLNGLSYLDRFIIGPLLGLNVIAIYYSASAMSKFLSLLVNPINSVLIAKLAKQQKKYSYTTFFKFQIIILIGSCILSIVTSYLGVYFLYNQYFELAKSIILPVGIASGLSIASLISKTFVLVDVGTKGIININLLYGIVFFILAIVFSNIFGLQGFAWSSVIARAIQLLQYLILFSRKGNSDVYR</sequence>
<keyword evidence="5 6" id="KW-0472">Membrane</keyword>
<keyword evidence="8" id="KW-1185">Reference proteome</keyword>
<feature type="transmembrane region" description="Helical" evidence="6">
    <location>
        <begin position="202"/>
        <end position="220"/>
    </location>
</feature>
<gene>
    <name evidence="7" type="ORF">CBF27_04130</name>
</gene>
<evidence type="ECO:0008006" key="9">
    <source>
        <dbReference type="Google" id="ProtNLM"/>
    </source>
</evidence>
<organism evidence="7 8">
    <name type="scientific">Vagococcus acidifermentans</name>
    <dbReference type="NCBI Taxonomy" id="564710"/>
    <lineage>
        <taxon>Bacteria</taxon>
        <taxon>Bacillati</taxon>
        <taxon>Bacillota</taxon>
        <taxon>Bacilli</taxon>
        <taxon>Lactobacillales</taxon>
        <taxon>Enterococcaceae</taxon>
        <taxon>Vagococcus</taxon>
    </lineage>
</organism>
<feature type="transmembrane region" description="Helical" evidence="6">
    <location>
        <begin position="137"/>
        <end position="157"/>
    </location>
</feature>
<reference evidence="7 8" key="1">
    <citation type="submission" date="2017-05" db="EMBL/GenBank/DDBJ databases">
        <title>Vagococcus spp. assemblies.</title>
        <authorList>
            <person name="Gulvik C.A."/>
        </authorList>
    </citation>
    <scope>NUCLEOTIDE SEQUENCE [LARGE SCALE GENOMIC DNA]</scope>
    <source>
        <strain evidence="7 8">LMG 24798</strain>
    </source>
</reference>
<feature type="transmembrane region" description="Helical" evidence="6">
    <location>
        <begin position="349"/>
        <end position="366"/>
    </location>
</feature>
<dbReference type="InterPro" id="IPR050833">
    <property type="entry name" value="Poly_Biosynth_Transport"/>
</dbReference>
<protein>
    <recommendedName>
        <fullName evidence="9">Polysaccharide biosynthesis protein C-terminal domain-containing protein</fullName>
    </recommendedName>
</protein>
<keyword evidence="4 6" id="KW-1133">Transmembrane helix</keyword>
<evidence type="ECO:0000313" key="7">
    <source>
        <dbReference type="EMBL" id="RSU13374.1"/>
    </source>
</evidence>
<evidence type="ECO:0000256" key="3">
    <source>
        <dbReference type="ARBA" id="ARBA00022692"/>
    </source>
</evidence>
<dbReference type="Proteomes" id="UP000286773">
    <property type="component" value="Unassembled WGS sequence"/>
</dbReference>
<dbReference type="GO" id="GO:0005886">
    <property type="term" value="C:plasma membrane"/>
    <property type="evidence" value="ECO:0007669"/>
    <property type="project" value="UniProtKB-SubCell"/>
</dbReference>
<proteinExistence type="predicted"/>
<dbReference type="OrthoDB" id="2678093at2"/>
<feature type="transmembrane region" description="Helical" evidence="6">
    <location>
        <begin position="277"/>
        <end position="302"/>
    </location>
</feature>
<evidence type="ECO:0000256" key="4">
    <source>
        <dbReference type="ARBA" id="ARBA00022989"/>
    </source>
</evidence>
<evidence type="ECO:0000256" key="2">
    <source>
        <dbReference type="ARBA" id="ARBA00022475"/>
    </source>
</evidence>
<feature type="transmembrane region" description="Helical" evidence="6">
    <location>
        <begin position="314"/>
        <end position="337"/>
    </location>
</feature>
<feature type="transmembrane region" description="Helical" evidence="6">
    <location>
        <begin position="163"/>
        <end position="181"/>
    </location>
</feature>
<feature type="transmembrane region" description="Helical" evidence="6">
    <location>
        <begin position="45"/>
        <end position="66"/>
    </location>
</feature>
<feature type="transmembrane region" description="Helical" evidence="6">
    <location>
        <begin position="372"/>
        <end position="390"/>
    </location>
</feature>
<comment type="caution">
    <text evidence="7">The sequence shown here is derived from an EMBL/GenBank/DDBJ whole genome shotgun (WGS) entry which is preliminary data.</text>
</comment>